<dbReference type="PANTHER" id="PTHR30055">
    <property type="entry name" value="HTH-TYPE TRANSCRIPTIONAL REGULATOR RUTR"/>
    <property type="match status" value="1"/>
</dbReference>
<dbReference type="PANTHER" id="PTHR30055:SF238">
    <property type="entry name" value="MYCOFACTOCIN BIOSYNTHESIS TRANSCRIPTIONAL REGULATOR MFTR-RELATED"/>
    <property type="match status" value="1"/>
</dbReference>
<keyword evidence="7" id="KW-1185">Reference proteome</keyword>
<dbReference type="Pfam" id="PF00440">
    <property type="entry name" value="TetR_N"/>
    <property type="match status" value="1"/>
</dbReference>
<accession>A0A7Z0EBD9</accession>
<sequence length="196" mass="21762">MTRTVRERSRDLMRAELAESAFEFFAAHGFDPVTVDEVAHGIGISRASFFRYFGSKEEAVFAAVHSSPFGFASILQSLERRNGENSWWLLRRMFASSVADAESRPDVMRVRIRMINSTPSLHARLTEKRVSARSAVAEVLAEAGIDPLAARALVATSFALFDVAWSEWSTSPERSLSLILDELFESFAPVSADKLG</sequence>
<dbReference type="GO" id="GO:0003700">
    <property type="term" value="F:DNA-binding transcription factor activity"/>
    <property type="evidence" value="ECO:0007669"/>
    <property type="project" value="TreeGrafter"/>
</dbReference>
<organism evidence="6 7">
    <name type="scientific">Glaciibacter psychrotolerans</name>
    <dbReference type="NCBI Taxonomy" id="670054"/>
    <lineage>
        <taxon>Bacteria</taxon>
        <taxon>Bacillati</taxon>
        <taxon>Actinomycetota</taxon>
        <taxon>Actinomycetes</taxon>
        <taxon>Micrococcales</taxon>
        <taxon>Microbacteriaceae</taxon>
        <taxon>Glaciibacter</taxon>
    </lineage>
</organism>
<comment type="caution">
    <text evidence="6">The sequence shown here is derived from an EMBL/GenBank/DDBJ whole genome shotgun (WGS) entry which is preliminary data.</text>
</comment>
<keyword evidence="2 4" id="KW-0238">DNA-binding</keyword>
<dbReference type="PROSITE" id="PS01081">
    <property type="entry name" value="HTH_TETR_1"/>
    <property type="match status" value="1"/>
</dbReference>
<keyword evidence="1" id="KW-0805">Transcription regulation</keyword>
<dbReference type="RefSeq" id="WP_179577434.1">
    <property type="nucleotide sequence ID" value="NZ_JACCFM010000001.1"/>
</dbReference>
<evidence type="ECO:0000256" key="3">
    <source>
        <dbReference type="ARBA" id="ARBA00023163"/>
    </source>
</evidence>
<dbReference type="InterPro" id="IPR009057">
    <property type="entry name" value="Homeodomain-like_sf"/>
</dbReference>
<protein>
    <submittedName>
        <fullName evidence="6">AcrR family transcriptional regulator</fullName>
    </submittedName>
</protein>
<dbReference type="AlphaFoldDB" id="A0A7Z0EBD9"/>
<evidence type="ECO:0000256" key="4">
    <source>
        <dbReference type="PROSITE-ProRule" id="PRU00335"/>
    </source>
</evidence>
<feature type="domain" description="HTH tetR-type" evidence="5">
    <location>
        <begin position="11"/>
        <end position="71"/>
    </location>
</feature>
<evidence type="ECO:0000313" key="7">
    <source>
        <dbReference type="Proteomes" id="UP000537260"/>
    </source>
</evidence>
<dbReference type="SUPFAM" id="SSF46689">
    <property type="entry name" value="Homeodomain-like"/>
    <property type="match status" value="1"/>
</dbReference>
<dbReference type="PROSITE" id="PS50977">
    <property type="entry name" value="HTH_TETR_2"/>
    <property type="match status" value="1"/>
</dbReference>
<evidence type="ECO:0000313" key="6">
    <source>
        <dbReference type="EMBL" id="NYJ18543.1"/>
    </source>
</evidence>
<evidence type="ECO:0000259" key="5">
    <source>
        <dbReference type="PROSITE" id="PS50977"/>
    </source>
</evidence>
<dbReference type="GO" id="GO:0000976">
    <property type="term" value="F:transcription cis-regulatory region binding"/>
    <property type="evidence" value="ECO:0007669"/>
    <property type="project" value="TreeGrafter"/>
</dbReference>
<dbReference type="InterPro" id="IPR001647">
    <property type="entry name" value="HTH_TetR"/>
</dbReference>
<dbReference type="InterPro" id="IPR041347">
    <property type="entry name" value="MftR_C"/>
</dbReference>
<feature type="DNA-binding region" description="H-T-H motif" evidence="4">
    <location>
        <begin position="34"/>
        <end position="53"/>
    </location>
</feature>
<keyword evidence="3" id="KW-0804">Transcription</keyword>
<gene>
    <name evidence="6" type="ORF">HNR05_000334</name>
</gene>
<name>A0A7Z0EBD9_9MICO</name>
<dbReference type="PRINTS" id="PR00455">
    <property type="entry name" value="HTHTETR"/>
</dbReference>
<reference evidence="6 7" key="1">
    <citation type="submission" date="2020-07" db="EMBL/GenBank/DDBJ databases">
        <title>Sequencing the genomes of 1000 actinobacteria strains.</title>
        <authorList>
            <person name="Klenk H.-P."/>
        </authorList>
    </citation>
    <scope>NUCLEOTIDE SEQUENCE [LARGE SCALE GENOMIC DNA]</scope>
    <source>
        <strain evidence="6 7">LI1</strain>
    </source>
</reference>
<dbReference type="EMBL" id="JACCFM010000001">
    <property type="protein sequence ID" value="NYJ18543.1"/>
    <property type="molecule type" value="Genomic_DNA"/>
</dbReference>
<dbReference type="Gene3D" id="1.10.357.10">
    <property type="entry name" value="Tetracycline Repressor, domain 2"/>
    <property type="match status" value="1"/>
</dbReference>
<dbReference type="InterPro" id="IPR023772">
    <property type="entry name" value="DNA-bd_HTH_TetR-type_CS"/>
</dbReference>
<evidence type="ECO:0000256" key="1">
    <source>
        <dbReference type="ARBA" id="ARBA00023015"/>
    </source>
</evidence>
<dbReference type="Pfam" id="PF17754">
    <property type="entry name" value="TetR_C_14"/>
    <property type="match status" value="1"/>
</dbReference>
<evidence type="ECO:0000256" key="2">
    <source>
        <dbReference type="ARBA" id="ARBA00023125"/>
    </source>
</evidence>
<proteinExistence type="predicted"/>
<dbReference type="Proteomes" id="UP000537260">
    <property type="component" value="Unassembled WGS sequence"/>
</dbReference>
<dbReference type="InterPro" id="IPR050109">
    <property type="entry name" value="HTH-type_TetR-like_transc_reg"/>
</dbReference>